<name>A0A212LFY0_9HYPH</name>
<sequence>MIVEFYLNLKELFFLIRLINSYLHILNCRMKILYLHNIYGPTDHISKVFMF</sequence>
<protein>
    <submittedName>
        <fullName evidence="1">Uncharacterized protein</fullName>
    </submittedName>
</protein>
<reference evidence="1" key="1">
    <citation type="submission" date="2016-08" db="EMBL/GenBank/DDBJ databases">
        <authorList>
            <person name="Seilhamer J.J."/>
        </authorList>
    </citation>
    <scope>NUCLEOTIDE SEQUENCE</scope>
    <source>
        <strain evidence="1">86</strain>
    </source>
</reference>
<dbReference type="AlphaFoldDB" id="A0A212LFY0"/>
<accession>A0A212LFY0</accession>
<evidence type="ECO:0000313" key="1">
    <source>
        <dbReference type="EMBL" id="SCM76455.1"/>
    </source>
</evidence>
<dbReference type="EMBL" id="FMJD01000008">
    <property type="protein sequence ID" value="SCM76455.1"/>
    <property type="molecule type" value="Genomic_DNA"/>
</dbReference>
<proteinExistence type="predicted"/>
<organism evidence="1">
    <name type="scientific">uncultured Pleomorphomonas sp</name>
    <dbReference type="NCBI Taxonomy" id="442121"/>
    <lineage>
        <taxon>Bacteria</taxon>
        <taxon>Pseudomonadati</taxon>
        <taxon>Pseudomonadota</taxon>
        <taxon>Alphaproteobacteria</taxon>
        <taxon>Hyphomicrobiales</taxon>
        <taxon>Pleomorphomonadaceae</taxon>
        <taxon>Pleomorphomonas</taxon>
        <taxon>environmental samples</taxon>
    </lineage>
</organism>
<gene>
    <name evidence="1" type="ORF">KL86PLE_40260</name>
</gene>